<evidence type="ECO:0000256" key="6">
    <source>
        <dbReference type="ARBA" id="ARBA00023242"/>
    </source>
</evidence>
<organism evidence="12 13">
    <name type="scientific">Phytophthora cactorum</name>
    <dbReference type="NCBI Taxonomy" id="29920"/>
    <lineage>
        <taxon>Eukaryota</taxon>
        <taxon>Sar</taxon>
        <taxon>Stramenopiles</taxon>
        <taxon>Oomycota</taxon>
        <taxon>Peronosporomycetes</taxon>
        <taxon>Peronosporales</taxon>
        <taxon>Peronosporaceae</taxon>
        <taxon>Phytophthora</taxon>
    </lineage>
</organism>
<keyword evidence="2" id="KW-0378">Hydrolase</keyword>
<proteinExistence type="predicted"/>
<dbReference type="EC" id="5.6.2.4" evidence="8"/>
<feature type="signal peptide" evidence="9">
    <location>
        <begin position="1"/>
        <end position="20"/>
    </location>
</feature>
<dbReference type="OrthoDB" id="10261556at2759"/>
<dbReference type="SMART" id="SM00490">
    <property type="entry name" value="HELICc"/>
    <property type="match status" value="1"/>
</dbReference>
<keyword evidence="3" id="KW-0067">ATP-binding</keyword>
<evidence type="ECO:0000259" key="10">
    <source>
        <dbReference type="PROSITE" id="PS51192"/>
    </source>
</evidence>
<dbReference type="VEuPathDB" id="FungiDB:PC110_g20175"/>
<dbReference type="VEuPathDB" id="FungiDB:PC110_g20176"/>
<dbReference type="GO" id="GO:0005524">
    <property type="term" value="F:ATP binding"/>
    <property type="evidence" value="ECO:0007669"/>
    <property type="project" value="UniProtKB-KW"/>
</dbReference>
<protein>
    <recommendedName>
        <fullName evidence="8">DNA 3'-5' helicase</fullName>
        <ecNumber evidence="8">5.6.2.4</ecNumber>
    </recommendedName>
</protein>
<dbReference type="InterPro" id="IPR001650">
    <property type="entry name" value="Helicase_C-like"/>
</dbReference>
<keyword evidence="6" id="KW-0539">Nucleus</keyword>
<feature type="domain" description="Helicase ATP-binding" evidence="10">
    <location>
        <begin position="297"/>
        <end position="470"/>
    </location>
</feature>
<comment type="catalytic activity">
    <reaction evidence="7">
        <text>Couples ATP hydrolysis with the unwinding of duplex DNA by translocating in the 3'-5' direction.</text>
        <dbReference type="EC" id="5.6.2.4"/>
    </reaction>
</comment>
<accession>A0A8T1TV99</accession>
<keyword evidence="9" id="KW-0732">Signal</keyword>
<dbReference type="Pfam" id="PF00270">
    <property type="entry name" value="DEAD"/>
    <property type="match status" value="1"/>
</dbReference>
<dbReference type="PROSITE" id="PS51192">
    <property type="entry name" value="HELICASE_ATP_BIND_1"/>
    <property type="match status" value="1"/>
</dbReference>
<dbReference type="InterPro" id="IPR011545">
    <property type="entry name" value="DEAD/DEAH_box_helicase_dom"/>
</dbReference>
<dbReference type="AlphaFoldDB" id="A0A8T1TV99"/>
<evidence type="ECO:0000256" key="2">
    <source>
        <dbReference type="ARBA" id="ARBA00022801"/>
    </source>
</evidence>
<dbReference type="GO" id="GO:0003677">
    <property type="term" value="F:DNA binding"/>
    <property type="evidence" value="ECO:0007669"/>
    <property type="project" value="UniProtKB-KW"/>
</dbReference>
<keyword evidence="5" id="KW-0413">Isomerase</keyword>
<dbReference type="GO" id="GO:0005634">
    <property type="term" value="C:nucleus"/>
    <property type="evidence" value="ECO:0007669"/>
    <property type="project" value="TreeGrafter"/>
</dbReference>
<dbReference type="InterPro" id="IPR002464">
    <property type="entry name" value="DNA/RNA_helicase_DEAH_CS"/>
</dbReference>
<evidence type="ECO:0000256" key="8">
    <source>
        <dbReference type="ARBA" id="ARBA00034808"/>
    </source>
</evidence>
<feature type="domain" description="Helicase C-terminal" evidence="11">
    <location>
        <begin position="499"/>
        <end position="664"/>
    </location>
</feature>
<dbReference type="Proteomes" id="UP000688947">
    <property type="component" value="Unassembled WGS sequence"/>
</dbReference>
<evidence type="ECO:0000313" key="12">
    <source>
        <dbReference type="EMBL" id="KAG6947427.1"/>
    </source>
</evidence>
<dbReference type="GO" id="GO:0005694">
    <property type="term" value="C:chromosome"/>
    <property type="evidence" value="ECO:0007669"/>
    <property type="project" value="TreeGrafter"/>
</dbReference>
<evidence type="ECO:0000256" key="4">
    <source>
        <dbReference type="ARBA" id="ARBA00023125"/>
    </source>
</evidence>
<evidence type="ECO:0000256" key="9">
    <source>
        <dbReference type="SAM" id="SignalP"/>
    </source>
</evidence>
<name>A0A8T1TV99_9STRA</name>
<dbReference type="PROSITE" id="PS51194">
    <property type="entry name" value="HELICASE_CTER"/>
    <property type="match status" value="1"/>
</dbReference>
<sequence length="797" mass="87922">MVRVFATICAFATAITSAVAHNPSYLYKFDGATAAGVDGSIQVKYAGEDSSTATITANLDFSGVDQAKIAEFDGNCTEAVTSWKWHIHTKWSSTLTSDSFKQCSKAATDNHYDPLKACGPASEYIAEPECKVKSLTYACNPTNYMANPLVCEKGDLSGKLGALNLGQGSTVSVEWTDEHYPLPSETTETWSIVLHAVCGDQTPRIACAVGQKVIEKHEDYYHHNTQSHCVICFSSNENSSYLSLAIMRSLLSRTLLRASLHRAFSTSDEALDVVYRKLLELDDSDAFQVTEAQSTAVNMATLGYSVFLHLPTGAGKSLAFQAPALLTAADQTTLVVSPLIALMHDQVAALKRKGVNAIQVSGGERNKSVPLTQLLSGQRLVYTTPEFLQMNAEMRKWVHAAGKEAKLARIVLDEAHCVLEWGNTFRPSYLQLSQWKSQFFSEVPITLATASVSDEDIARLAELFHLHLLTSVPGDGGGTDKSTRHGQMVLVQQVTDRKNLRMEVVRKTSQAAPWIANRVGKEPTIVYCMTRKEAEDACLALVRAGCDAGVYHGGLPRKRREFVRKQWMMGQLTVICATSAFGMGIDRSDVRFVVHHSIPLSLSAYSQQIGRSGRDGKPSVCVLLYSEADKGRADALTTEGRDFDGTGSGAISNRSSRGEMEEVSAFCEMITGCRKELLYSHFGFRFDTSHCVKNCNCGVPLEAARDFWQEEEIATEHKSNVTKPDEEDGIPRSTIEYQYHKILAESRRLKLPKREALSRRLVRDILETEPASEEEMASMRGIGLAKASRYFRLFRFD</sequence>
<dbReference type="SMART" id="SM00487">
    <property type="entry name" value="DEXDc"/>
    <property type="match status" value="1"/>
</dbReference>
<dbReference type="PANTHER" id="PTHR13710:SF153">
    <property type="entry name" value="RECQ-LIKE DNA HELICASE BLM"/>
    <property type="match status" value="1"/>
</dbReference>
<dbReference type="GO" id="GO:0016787">
    <property type="term" value="F:hydrolase activity"/>
    <property type="evidence" value="ECO:0007669"/>
    <property type="project" value="UniProtKB-KW"/>
</dbReference>
<dbReference type="GO" id="GO:0009378">
    <property type="term" value="F:four-way junction helicase activity"/>
    <property type="evidence" value="ECO:0007669"/>
    <property type="project" value="TreeGrafter"/>
</dbReference>
<evidence type="ECO:0000313" key="13">
    <source>
        <dbReference type="Proteomes" id="UP000688947"/>
    </source>
</evidence>
<feature type="chain" id="PRO_5035918069" description="DNA 3'-5' helicase" evidence="9">
    <location>
        <begin position="21"/>
        <end position="797"/>
    </location>
</feature>
<keyword evidence="1" id="KW-0547">Nucleotide-binding</keyword>
<evidence type="ECO:0000256" key="3">
    <source>
        <dbReference type="ARBA" id="ARBA00022840"/>
    </source>
</evidence>
<evidence type="ECO:0000256" key="1">
    <source>
        <dbReference type="ARBA" id="ARBA00022741"/>
    </source>
</evidence>
<comment type="caution">
    <text evidence="12">The sequence shown here is derived from an EMBL/GenBank/DDBJ whole genome shotgun (WGS) entry which is preliminary data.</text>
</comment>
<dbReference type="PANTHER" id="PTHR13710">
    <property type="entry name" value="DNA HELICASE RECQ FAMILY MEMBER"/>
    <property type="match status" value="1"/>
</dbReference>
<gene>
    <name evidence="12" type="ORF">JG687_00016100</name>
</gene>
<reference evidence="12" key="1">
    <citation type="submission" date="2021-01" db="EMBL/GenBank/DDBJ databases">
        <title>Phytophthora aleatoria, a newly-described species from Pinus radiata is distinct from Phytophthora cactorum isolates based on comparative genomics.</title>
        <authorList>
            <person name="Mcdougal R."/>
            <person name="Panda P."/>
            <person name="Williams N."/>
            <person name="Studholme D.J."/>
        </authorList>
    </citation>
    <scope>NUCLEOTIDE SEQUENCE</scope>
    <source>
        <strain evidence="12">NZFS 3830</strain>
    </source>
</reference>
<dbReference type="GO" id="GO:0000724">
    <property type="term" value="P:double-strand break repair via homologous recombination"/>
    <property type="evidence" value="ECO:0007669"/>
    <property type="project" value="TreeGrafter"/>
</dbReference>
<keyword evidence="4" id="KW-0238">DNA-binding</keyword>
<evidence type="ECO:0000256" key="5">
    <source>
        <dbReference type="ARBA" id="ARBA00023235"/>
    </source>
</evidence>
<dbReference type="Pfam" id="PF00271">
    <property type="entry name" value="Helicase_C"/>
    <property type="match status" value="1"/>
</dbReference>
<dbReference type="GO" id="GO:0005737">
    <property type="term" value="C:cytoplasm"/>
    <property type="evidence" value="ECO:0007669"/>
    <property type="project" value="TreeGrafter"/>
</dbReference>
<dbReference type="PROSITE" id="PS00690">
    <property type="entry name" value="DEAH_ATP_HELICASE"/>
    <property type="match status" value="1"/>
</dbReference>
<evidence type="ECO:0000259" key="11">
    <source>
        <dbReference type="PROSITE" id="PS51194"/>
    </source>
</evidence>
<dbReference type="GO" id="GO:0043138">
    <property type="term" value="F:3'-5' DNA helicase activity"/>
    <property type="evidence" value="ECO:0007669"/>
    <property type="project" value="UniProtKB-EC"/>
</dbReference>
<dbReference type="InterPro" id="IPR014001">
    <property type="entry name" value="Helicase_ATP-bd"/>
</dbReference>
<dbReference type="EMBL" id="JAENGZ010001550">
    <property type="protein sequence ID" value="KAG6947427.1"/>
    <property type="molecule type" value="Genomic_DNA"/>
</dbReference>
<evidence type="ECO:0000256" key="7">
    <source>
        <dbReference type="ARBA" id="ARBA00034617"/>
    </source>
</evidence>